<dbReference type="RefSeq" id="WP_224190915.1">
    <property type="nucleotide sequence ID" value="NZ_JAIRAU010000003.1"/>
</dbReference>
<dbReference type="EMBL" id="JAIRAU010000003">
    <property type="protein sequence ID" value="MBZ5709137.1"/>
    <property type="molecule type" value="Genomic_DNA"/>
</dbReference>
<name>A0ABS7TLN0_9BACT</name>
<reference evidence="2" key="1">
    <citation type="submission" date="2021-08" db="EMBL/GenBank/DDBJ databases">
        <authorList>
            <person name="Stevens D.C."/>
        </authorList>
    </citation>
    <scope>NUCLEOTIDE SEQUENCE</scope>
    <source>
        <strain evidence="2">DSM 53165</strain>
    </source>
</reference>
<dbReference type="Proteomes" id="UP001139031">
    <property type="component" value="Unassembled WGS sequence"/>
</dbReference>
<evidence type="ECO:0000256" key="1">
    <source>
        <dbReference type="SAM" id="MobiDB-lite"/>
    </source>
</evidence>
<feature type="region of interest" description="Disordered" evidence="1">
    <location>
        <begin position="248"/>
        <end position="291"/>
    </location>
</feature>
<proteinExistence type="predicted"/>
<evidence type="ECO:0000313" key="2">
    <source>
        <dbReference type="EMBL" id="MBZ5709137.1"/>
    </source>
</evidence>
<accession>A0ABS7TLN0</accession>
<comment type="caution">
    <text evidence="2">The sequence shown here is derived from an EMBL/GenBank/DDBJ whole genome shotgun (WGS) entry which is preliminary data.</text>
</comment>
<protein>
    <recommendedName>
        <fullName evidence="4">Citrate synthase (unknown stereospecificity)</fullName>
    </recommendedName>
</protein>
<gene>
    <name evidence="2" type="ORF">K7C98_07685</name>
</gene>
<keyword evidence="3" id="KW-1185">Reference proteome</keyword>
<evidence type="ECO:0000313" key="3">
    <source>
        <dbReference type="Proteomes" id="UP001139031"/>
    </source>
</evidence>
<evidence type="ECO:0008006" key="4">
    <source>
        <dbReference type="Google" id="ProtNLM"/>
    </source>
</evidence>
<organism evidence="2 3">
    <name type="scientific">Nannocystis pusilla</name>
    <dbReference type="NCBI Taxonomy" id="889268"/>
    <lineage>
        <taxon>Bacteria</taxon>
        <taxon>Pseudomonadati</taxon>
        <taxon>Myxococcota</taxon>
        <taxon>Polyangia</taxon>
        <taxon>Nannocystales</taxon>
        <taxon>Nannocystaceae</taxon>
        <taxon>Nannocystis</taxon>
    </lineage>
</organism>
<sequence>MTVPIHTRVGTIVDGDNRFFGRSVFAHWAHEVTAASDPLLLALGLPAITDQGRDVLRLLVLGSISPDARVWPLKLTRLLASHGDPLVGYFGAQLVSAGKIMGPGSLVGAAEALAWIAGEVGDDGDDAAVARAVQLWRERAHNRIGGFGVPFRAVDERRAGVLRLVGDGPLSRGRYWRLHLRVVAALHPLPPNIGITLAALMLDLGIAPEHAGIALAVCMSGNFLAHAVEAAAIDGARAHDLPRAAIRHVGAAPRDTRTRTPIVPPPALRRHQPAGDEPPRGDSYQSNARTP</sequence>